<comment type="caution">
    <text evidence="3">The sequence shown here is derived from an EMBL/GenBank/DDBJ whole genome shotgun (WGS) entry which is preliminary data.</text>
</comment>
<dbReference type="Pfam" id="PF13439">
    <property type="entry name" value="Glyco_transf_4"/>
    <property type="match status" value="1"/>
</dbReference>
<dbReference type="RefSeq" id="WP_006980649.1">
    <property type="nucleotide sequence ID" value="NZ_ABVL01000009.1"/>
</dbReference>
<dbReference type="CDD" id="cd03802">
    <property type="entry name" value="GT4_AviGT4-like"/>
    <property type="match status" value="1"/>
</dbReference>
<keyword evidence="3" id="KW-0808">Transferase</keyword>
<dbReference type="InParanoid" id="B4D336"/>
<dbReference type="InterPro" id="IPR001296">
    <property type="entry name" value="Glyco_trans_1"/>
</dbReference>
<dbReference type="AlphaFoldDB" id="B4D336"/>
<sequence>MKNLRIAQVAPLWTRIPPATYGGIELLMKLHIDELVARGHDVTLFASGDCLTAAKLHPVCELNLTEMCERGEAYCFEYYASSAMAEVQQRAADFDVIHYHLSTAWLPLAATIPTPGLFTTHTCPHVDDEFVFRRWPQVAVNGISRSQMHAAGVRLGRQFPVVYNGCDFGAYEPCYEPGEYLAFLGRMSPEKNPLDAIRVAQAVDMPIILAGQPQNAKEQAYFAEQIQPLVDGEKVRWIGPVNHPQKHELLRHAAAFIFPIQWDEPFGLVMIEAMACGTPVVAHRRGSVEEVVDDGVTGFHSGVIDGLADLIPSALKLDRRQVRAQAEMRFSYQAMVDGYLELYRSLLR</sequence>
<dbReference type="PANTHER" id="PTHR12526:SF595">
    <property type="entry name" value="BLL5217 PROTEIN"/>
    <property type="match status" value="1"/>
</dbReference>
<feature type="domain" description="Glycosyl transferase family 1" evidence="1">
    <location>
        <begin position="177"/>
        <end position="321"/>
    </location>
</feature>
<gene>
    <name evidence="3" type="ORF">CfE428DRAFT_3324</name>
</gene>
<evidence type="ECO:0000313" key="4">
    <source>
        <dbReference type="Proteomes" id="UP000005824"/>
    </source>
</evidence>
<evidence type="ECO:0000259" key="1">
    <source>
        <dbReference type="Pfam" id="PF00534"/>
    </source>
</evidence>
<dbReference type="STRING" id="497964.CfE428DRAFT_3324"/>
<dbReference type="Pfam" id="PF00534">
    <property type="entry name" value="Glycos_transf_1"/>
    <property type="match status" value="1"/>
</dbReference>
<dbReference type="EMBL" id="ABVL01000009">
    <property type="protein sequence ID" value="EDY19147.1"/>
    <property type="molecule type" value="Genomic_DNA"/>
</dbReference>
<evidence type="ECO:0000259" key="2">
    <source>
        <dbReference type="Pfam" id="PF13439"/>
    </source>
</evidence>
<dbReference type="SUPFAM" id="SSF53756">
    <property type="entry name" value="UDP-Glycosyltransferase/glycogen phosphorylase"/>
    <property type="match status" value="1"/>
</dbReference>
<keyword evidence="4" id="KW-1185">Reference proteome</keyword>
<feature type="domain" description="Glycosyltransferase subfamily 4-like N-terminal" evidence="2">
    <location>
        <begin position="21"/>
        <end position="132"/>
    </location>
</feature>
<dbReference type="PANTHER" id="PTHR12526">
    <property type="entry name" value="GLYCOSYLTRANSFERASE"/>
    <property type="match status" value="1"/>
</dbReference>
<proteinExistence type="predicted"/>
<dbReference type="Proteomes" id="UP000005824">
    <property type="component" value="Unassembled WGS sequence"/>
</dbReference>
<organism evidence="3 4">
    <name type="scientific">Chthoniobacter flavus Ellin428</name>
    <dbReference type="NCBI Taxonomy" id="497964"/>
    <lineage>
        <taxon>Bacteria</taxon>
        <taxon>Pseudomonadati</taxon>
        <taxon>Verrucomicrobiota</taxon>
        <taxon>Spartobacteria</taxon>
        <taxon>Chthoniobacterales</taxon>
        <taxon>Chthoniobacteraceae</taxon>
        <taxon>Chthoniobacter</taxon>
    </lineage>
</organism>
<dbReference type="GO" id="GO:0016757">
    <property type="term" value="F:glycosyltransferase activity"/>
    <property type="evidence" value="ECO:0007669"/>
    <property type="project" value="InterPro"/>
</dbReference>
<protein>
    <submittedName>
        <fullName evidence="3">Glycosyl transferase group 1</fullName>
    </submittedName>
</protein>
<reference evidence="3 4" key="1">
    <citation type="journal article" date="2011" name="J. Bacteriol.">
        <title>Genome sequence of Chthoniobacter flavus Ellin428, an aerobic heterotrophic soil bacterium.</title>
        <authorList>
            <person name="Kant R."/>
            <person name="van Passel M.W."/>
            <person name="Palva A."/>
            <person name="Lucas S."/>
            <person name="Lapidus A."/>
            <person name="Glavina Del Rio T."/>
            <person name="Dalin E."/>
            <person name="Tice H."/>
            <person name="Bruce D."/>
            <person name="Goodwin L."/>
            <person name="Pitluck S."/>
            <person name="Larimer F.W."/>
            <person name="Land M.L."/>
            <person name="Hauser L."/>
            <person name="Sangwan P."/>
            <person name="de Vos W.M."/>
            <person name="Janssen P.H."/>
            <person name="Smidt H."/>
        </authorList>
    </citation>
    <scope>NUCLEOTIDE SEQUENCE [LARGE SCALE GENOMIC DNA]</scope>
    <source>
        <strain evidence="3 4">Ellin428</strain>
    </source>
</reference>
<dbReference type="Gene3D" id="3.40.50.2000">
    <property type="entry name" value="Glycogen Phosphorylase B"/>
    <property type="match status" value="2"/>
</dbReference>
<name>B4D336_9BACT</name>
<dbReference type="eggNOG" id="COG0438">
    <property type="taxonomic scope" value="Bacteria"/>
</dbReference>
<accession>B4D336</accession>
<dbReference type="InterPro" id="IPR028098">
    <property type="entry name" value="Glyco_trans_4-like_N"/>
</dbReference>
<evidence type="ECO:0000313" key="3">
    <source>
        <dbReference type="EMBL" id="EDY19147.1"/>
    </source>
</evidence>